<feature type="region of interest" description="Disordered" evidence="1">
    <location>
        <begin position="149"/>
        <end position="170"/>
    </location>
</feature>
<protein>
    <submittedName>
        <fullName evidence="3">Carboxypeptidase-like regulatory domain-containing protein</fullName>
    </submittedName>
</protein>
<dbReference type="EMBL" id="JBHTHU010000021">
    <property type="protein sequence ID" value="MFD0751946.1"/>
    <property type="molecule type" value="Genomic_DNA"/>
</dbReference>
<keyword evidence="2" id="KW-1133">Transmembrane helix</keyword>
<gene>
    <name evidence="3" type="ORF">ACFQZS_17465</name>
</gene>
<organism evidence="3 4">
    <name type="scientific">Mucilaginibacter calamicampi</name>
    <dbReference type="NCBI Taxonomy" id="1302352"/>
    <lineage>
        <taxon>Bacteria</taxon>
        <taxon>Pseudomonadati</taxon>
        <taxon>Bacteroidota</taxon>
        <taxon>Sphingobacteriia</taxon>
        <taxon>Sphingobacteriales</taxon>
        <taxon>Sphingobacteriaceae</taxon>
        <taxon>Mucilaginibacter</taxon>
    </lineage>
</organism>
<keyword evidence="2" id="KW-0812">Transmembrane</keyword>
<accession>A0ABW2YZN9</accession>
<evidence type="ECO:0000256" key="1">
    <source>
        <dbReference type="SAM" id="MobiDB-lite"/>
    </source>
</evidence>
<evidence type="ECO:0000256" key="2">
    <source>
        <dbReference type="SAM" id="Phobius"/>
    </source>
</evidence>
<evidence type="ECO:0000313" key="3">
    <source>
        <dbReference type="EMBL" id="MFD0751946.1"/>
    </source>
</evidence>
<evidence type="ECO:0000313" key="4">
    <source>
        <dbReference type="Proteomes" id="UP001596958"/>
    </source>
</evidence>
<dbReference type="RefSeq" id="WP_377102260.1">
    <property type="nucleotide sequence ID" value="NZ_JBHTHU010000021.1"/>
</dbReference>
<proteinExistence type="predicted"/>
<dbReference type="SUPFAM" id="SSF49464">
    <property type="entry name" value="Carboxypeptidase regulatory domain-like"/>
    <property type="match status" value="1"/>
</dbReference>
<dbReference type="InterPro" id="IPR008969">
    <property type="entry name" value="CarboxyPept-like_regulatory"/>
</dbReference>
<sequence>MDSRNADILQIKKYLEGKLDTRAMYELERRALDDPFLMDAMEGYEAAGKQNKAAAELTANLQRRLQKPHARIISFSTLAMAASVLVVLSVGGWWILSGPAAKKADVVANVVADKTSVSPSPMVDQPQISIKKDSLLALNTPKTVIRSSRRTAPYYNGTPMPGNDVSASSDETAEIASSAAGNNGFLAESPVAMRSRAKTDSVPLNEMLVMGYEAQRKKDAAQGADKALAGKVAGLSVANAPAAQGVIKGKVVSAQDGQPLPGVAVRVGNSSNAAVTDQNGLYNLKIDSINSNISFNYPGFQKQTFDAGNSGINNVRLEPETTSLSEVVVVGYGRAKPVTTAQPRYGWDNYQKYLNANSVSPNGKNKNYRVSFTVDKDGSLSNFKVNSADNDAAGQKAIQLIKNGPEWVGSPKGEAKKITVTVKFRKAEKQ</sequence>
<name>A0ABW2YZN9_9SPHI</name>
<comment type="caution">
    <text evidence="3">The sequence shown here is derived from an EMBL/GenBank/DDBJ whole genome shotgun (WGS) entry which is preliminary data.</text>
</comment>
<feature type="transmembrane region" description="Helical" evidence="2">
    <location>
        <begin position="72"/>
        <end position="96"/>
    </location>
</feature>
<dbReference type="Pfam" id="PF13715">
    <property type="entry name" value="CarbopepD_reg_2"/>
    <property type="match status" value="1"/>
</dbReference>
<reference evidence="4" key="1">
    <citation type="journal article" date="2019" name="Int. J. Syst. Evol. Microbiol.">
        <title>The Global Catalogue of Microorganisms (GCM) 10K type strain sequencing project: providing services to taxonomists for standard genome sequencing and annotation.</title>
        <authorList>
            <consortium name="The Broad Institute Genomics Platform"/>
            <consortium name="The Broad Institute Genome Sequencing Center for Infectious Disease"/>
            <person name="Wu L."/>
            <person name="Ma J."/>
        </authorList>
    </citation>
    <scope>NUCLEOTIDE SEQUENCE [LARGE SCALE GENOMIC DNA]</scope>
    <source>
        <strain evidence="4">CCUG 63418</strain>
    </source>
</reference>
<keyword evidence="2" id="KW-0472">Membrane</keyword>
<keyword evidence="4" id="KW-1185">Reference proteome</keyword>
<dbReference type="Gene3D" id="2.60.40.1120">
    <property type="entry name" value="Carboxypeptidase-like, regulatory domain"/>
    <property type="match status" value="1"/>
</dbReference>
<dbReference type="Proteomes" id="UP001596958">
    <property type="component" value="Unassembled WGS sequence"/>
</dbReference>